<gene>
    <name evidence="1" type="ORF">SAMN05421800_1344</name>
</gene>
<name>A0ABY1LEM2_9FLAO</name>
<keyword evidence="2" id="KW-1185">Reference proteome</keyword>
<sequence>MRMIYKDPIKTPEEIYKSLKLTRATFIGMLKYWTIIRMKKLKKWELKNNKYLKK</sequence>
<evidence type="ECO:0000313" key="1">
    <source>
        <dbReference type="EMBL" id="SKC10999.1"/>
    </source>
</evidence>
<accession>A0ABY1LEM2</accession>
<dbReference type="EMBL" id="FUZE01000034">
    <property type="protein sequence ID" value="SKC10999.1"/>
    <property type="molecule type" value="Genomic_DNA"/>
</dbReference>
<proteinExistence type="predicted"/>
<reference evidence="1 2" key="1">
    <citation type="submission" date="2017-02" db="EMBL/GenBank/DDBJ databases">
        <authorList>
            <person name="Varghese N."/>
            <person name="Submissions S."/>
        </authorList>
    </citation>
    <scope>NUCLEOTIDE SEQUENCE [LARGE SCALE GENOMIC DNA]</scope>
    <source>
        <strain evidence="1 2">DSM 16775</strain>
    </source>
</reference>
<comment type="caution">
    <text evidence="1">The sequence shown here is derived from an EMBL/GenBank/DDBJ whole genome shotgun (WGS) entry which is preliminary data.</text>
</comment>
<dbReference type="Proteomes" id="UP000190669">
    <property type="component" value="Unassembled WGS sequence"/>
</dbReference>
<protein>
    <submittedName>
        <fullName evidence="1">Uncharacterized protein</fullName>
    </submittedName>
</protein>
<evidence type="ECO:0000313" key="2">
    <source>
        <dbReference type="Proteomes" id="UP000190669"/>
    </source>
</evidence>
<organism evidence="1 2">
    <name type="scientific">Chryseobacterium balustinum</name>
    <dbReference type="NCBI Taxonomy" id="246"/>
    <lineage>
        <taxon>Bacteria</taxon>
        <taxon>Pseudomonadati</taxon>
        <taxon>Bacteroidota</taxon>
        <taxon>Flavobacteriia</taxon>
        <taxon>Flavobacteriales</taxon>
        <taxon>Weeksellaceae</taxon>
        <taxon>Chryseobacterium group</taxon>
        <taxon>Chryseobacterium</taxon>
    </lineage>
</organism>